<dbReference type="EMBL" id="JAMZEB010000002">
    <property type="protein sequence ID" value="MCP2358204.1"/>
    <property type="molecule type" value="Genomic_DNA"/>
</dbReference>
<name>A0A9X2GIK0_9ACTN</name>
<feature type="compositionally biased region" description="Basic and acidic residues" evidence="1">
    <location>
        <begin position="46"/>
        <end position="57"/>
    </location>
</feature>
<evidence type="ECO:0000256" key="1">
    <source>
        <dbReference type="SAM" id="MobiDB-lite"/>
    </source>
</evidence>
<organism evidence="2 3">
    <name type="scientific">Nonomuraea thailandensis</name>
    <dbReference type="NCBI Taxonomy" id="1188745"/>
    <lineage>
        <taxon>Bacteria</taxon>
        <taxon>Bacillati</taxon>
        <taxon>Actinomycetota</taxon>
        <taxon>Actinomycetes</taxon>
        <taxon>Streptosporangiales</taxon>
        <taxon>Streptosporangiaceae</taxon>
        <taxon>Nonomuraea</taxon>
    </lineage>
</organism>
<comment type="caution">
    <text evidence="2">The sequence shown here is derived from an EMBL/GenBank/DDBJ whole genome shotgun (WGS) entry which is preliminary data.</text>
</comment>
<dbReference type="RefSeq" id="WP_253745296.1">
    <property type="nucleotide sequence ID" value="NZ_BAABKA010000067.1"/>
</dbReference>
<keyword evidence="3" id="KW-1185">Reference proteome</keyword>
<evidence type="ECO:0000313" key="2">
    <source>
        <dbReference type="EMBL" id="MCP2358204.1"/>
    </source>
</evidence>
<feature type="region of interest" description="Disordered" evidence="1">
    <location>
        <begin position="17"/>
        <end position="57"/>
    </location>
</feature>
<feature type="compositionally biased region" description="Low complexity" evidence="1">
    <location>
        <begin position="24"/>
        <end position="45"/>
    </location>
</feature>
<gene>
    <name evidence="2" type="ORF">HD597_005224</name>
</gene>
<dbReference type="Proteomes" id="UP001139648">
    <property type="component" value="Unassembled WGS sequence"/>
</dbReference>
<evidence type="ECO:0000313" key="3">
    <source>
        <dbReference type="Proteomes" id="UP001139648"/>
    </source>
</evidence>
<proteinExistence type="predicted"/>
<protein>
    <submittedName>
        <fullName evidence="2">Uncharacterized protein</fullName>
    </submittedName>
</protein>
<sequence>MAMLSLPAEQAMAISPIASGMLESPTRSSGSSTSSSMSGRGVRMGRLGDARDDARAA</sequence>
<dbReference type="AlphaFoldDB" id="A0A9X2GIK0"/>
<reference evidence="2" key="1">
    <citation type="submission" date="2022-06" db="EMBL/GenBank/DDBJ databases">
        <title>Sequencing the genomes of 1000 actinobacteria strains.</title>
        <authorList>
            <person name="Klenk H.-P."/>
        </authorList>
    </citation>
    <scope>NUCLEOTIDE SEQUENCE</scope>
    <source>
        <strain evidence="2">DSM 46694</strain>
    </source>
</reference>
<accession>A0A9X2GIK0</accession>